<dbReference type="CDD" id="cd05018">
    <property type="entry name" value="CoxG"/>
    <property type="match status" value="1"/>
</dbReference>
<protein>
    <submittedName>
        <fullName evidence="3">Carbon monoxide dehydrogenase subunit G</fullName>
    </submittedName>
</protein>
<proteinExistence type="predicted"/>
<keyword evidence="2" id="KW-0812">Transmembrane</keyword>
<keyword evidence="2" id="KW-1133">Transmembrane helix</keyword>
<name>A0A848DKN6_9PSEU</name>
<evidence type="ECO:0000256" key="1">
    <source>
        <dbReference type="SAM" id="MobiDB-lite"/>
    </source>
</evidence>
<dbReference type="Proteomes" id="UP000586918">
    <property type="component" value="Unassembled WGS sequence"/>
</dbReference>
<dbReference type="PANTHER" id="PTHR38588">
    <property type="entry name" value="BLL0334 PROTEIN"/>
    <property type="match status" value="1"/>
</dbReference>
<evidence type="ECO:0000256" key="2">
    <source>
        <dbReference type="SAM" id="Phobius"/>
    </source>
</evidence>
<keyword evidence="2" id="KW-0472">Membrane</keyword>
<gene>
    <name evidence="3" type="ORF">HF519_15910</name>
</gene>
<dbReference type="SUPFAM" id="SSF55961">
    <property type="entry name" value="Bet v1-like"/>
    <property type="match status" value="1"/>
</dbReference>
<evidence type="ECO:0000313" key="3">
    <source>
        <dbReference type="EMBL" id="NMH93031.1"/>
    </source>
</evidence>
<reference evidence="3 4" key="1">
    <citation type="submission" date="2020-04" db="EMBL/GenBank/DDBJ databases">
        <authorList>
            <person name="Klaysubun C."/>
            <person name="Duangmal K."/>
            <person name="Lipun K."/>
        </authorList>
    </citation>
    <scope>NUCLEOTIDE SEQUENCE [LARGE SCALE GENOMIC DNA]</scope>
    <source>
        <strain evidence="3 4">DSM 45300</strain>
    </source>
</reference>
<dbReference type="EMBL" id="JAAXKZ010000055">
    <property type="protein sequence ID" value="NMH93031.1"/>
    <property type="molecule type" value="Genomic_DNA"/>
</dbReference>
<organism evidence="3 4">
    <name type="scientific">Pseudonocardia bannensis</name>
    <dbReference type="NCBI Taxonomy" id="630973"/>
    <lineage>
        <taxon>Bacteria</taxon>
        <taxon>Bacillati</taxon>
        <taxon>Actinomycetota</taxon>
        <taxon>Actinomycetes</taxon>
        <taxon>Pseudonocardiales</taxon>
        <taxon>Pseudonocardiaceae</taxon>
        <taxon>Pseudonocardia</taxon>
    </lineage>
</organism>
<dbReference type="Pfam" id="PF06240">
    <property type="entry name" value="COXG"/>
    <property type="match status" value="1"/>
</dbReference>
<dbReference type="Gene3D" id="3.30.530.20">
    <property type="match status" value="1"/>
</dbReference>
<dbReference type="InterPro" id="IPR023393">
    <property type="entry name" value="START-like_dom_sf"/>
</dbReference>
<dbReference type="InterPro" id="IPR010419">
    <property type="entry name" value="CO_DH_gsu"/>
</dbReference>
<evidence type="ECO:0000313" key="4">
    <source>
        <dbReference type="Proteomes" id="UP000586918"/>
    </source>
</evidence>
<accession>A0A848DKN6</accession>
<keyword evidence="4" id="KW-1185">Reference proteome</keyword>
<dbReference type="AlphaFoldDB" id="A0A848DKN6"/>
<feature type="compositionally biased region" description="Low complexity" evidence="1">
    <location>
        <begin position="162"/>
        <end position="182"/>
    </location>
</feature>
<sequence length="217" mass="21818">MKVSGEVTLQAPISEVWAALTDPTVLERTIPGCERLEANGTNRYTMTVTAGVASVKGTYLGEVALTDQQRPDSFVLRASGSGGPGTVKAEVDVTLKEIDHGSTQLSYAADAAVGGAIAGVGQRMLAGVAKKMADEFFRSVNDVLTGKAPAPSRRRPTPAPAAPAAGQPASAPPTGYAPAAAGAAPDGAAFRQGVAVGAVIGLAGVLVGALVSRLARR</sequence>
<comment type="caution">
    <text evidence="3">The sequence shown here is derived from an EMBL/GenBank/DDBJ whole genome shotgun (WGS) entry which is preliminary data.</text>
</comment>
<dbReference type="RefSeq" id="WP_169413732.1">
    <property type="nucleotide sequence ID" value="NZ_JAAXKZ010000055.1"/>
</dbReference>
<feature type="region of interest" description="Disordered" evidence="1">
    <location>
        <begin position="146"/>
        <end position="182"/>
    </location>
</feature>
<feature type="transmembrane region" description="Helical" evidence="2">
    <location>
        <begin position="194"/>
        <end position="215"/>
    </location>
</feature>
<dbReference type="PANTHER" id="PTHR38588:SF1">
    <property type="entry name" value="BLL0334 PROTEIN"/>
    <property type="match status" value="1"/>
</dbReference>